<proteinExistence type="predicted"/>
<gene>
    <name evidence="2" type="ORF">ACD_2C00160G0004</name>
</gene>
<sequence>MESEKNFNTEKEAVSKNILYKVPLLTFSWTLMLCILLEIIIFAFPGRGEYAGMGAVVFALWIPVILFLCTFISFLISLGYYLVKRRR</sequence>
<dbReference type="AlphaFoldDB" id="K2H0Y4"/>
<feature type="transmembrane region" description="Helical" evidence="1">
    <location>
        <begin position="20"/>
        <end position="44"/>
    </location>
</feature>
<name>K2H0Y4_9BACT</name>
<dbReference type="EMBL" id="AMFJ01000160">
    <property type="protein sequence ID" value="EKE29505.1"/>
    <property type="molecule type" value="Genomic_DNA"/>
</dbReference>
<feature type="transmembrane region" description="Helical" evidence="1">
    <location>
        <begin position="50"/>
        <end position="83"/>
    </location>
</feature>
<accession>K2H0Y4</accession>
<keyword evidence="1" id="KW-0812">Transmembrane</keyword>
<keyword evidence="1" id="KW-1133">Transmembrane helix</keyword>
<protein>
    <submittedName>
        <fullName evidence="2">Uncharacterized protein</fullName>
    </submittedName>
</protein>
<organism evidence="2">
    <name type="scientific">uncultured bacterium</name>
    <name type="common">gcode 4</name>
    <dbReference type="NCBI Taxonomy" id="1234023"/>
    <lineage>
        <taxon>Bacteria</taxon>
        <taxon>environmental samples</taxon>
    </lineage>
</organism>
<comment type="caution">
    <text evidence="2">The sequence shown here is derived from an EMBL/GenBank/DDBJ whole genome shotgun (WGS) entry which is preliminary data.</text>
</comment>
<keyword evidence="1" id="KW-0472">Membrane</keyword>
<reference evidence="2" key="1">
    <citation type="journal article" date="2012" name="Science">
        <title>Fermentation, hydrogen, and sulfur metabolism in multiple uncultivated bacterial phyla.</title>
        <authorList>
            <person name="Wrighton K.C."/>
            <person name="Thomas B.C."/>
            <person name="Sharon I."/>
            <person name="Miller C.S."/>
            <person name="Castelle C.J."/>
            <person name="VerBerkmoes N.C."/>
            <person name="Wilkins M.J."/>
            <person name="Hettich R.L."/>
            <person name="Lipton M.S."/>
            <person name="Williams K.H."/>
            <person name="Long P.E."/>
            <person name="Banfield J.F."/>
        </authorList>
    </citation>
    <scope>NUCLEOTIDE SEQUENCE [LARGE SCALE GENOMIC DNA]</scope>
</reference>
<evidence type="ECO:0000256" key="1">
    <source>
        <dbReference type="SAM" id="Phobius"/>
    </source>
</evidence>
<evidence type="ECO:0000313" key="2">
    <source>
        <dbReference type="EMBL" id="EKE29505.1"/>
    </source>
</evidence>